<dbReference type="RefSeq" id="WP_073556334.1">
    <property type="nucleotide sequence ID" value="NZ_MRCA01000009.1"/>
</dbReference>
<dbReference type="PANTHER" id="PTHR30582:SF24">
    <property type="entry name" value="L,D-TRANSPEPTIDASE ERFK_SRFK-RELATED"/>
    <property type="match status" value="1"/>
</dbReference>
<evidence type="ECO:0000259" key="10">
    <source>
        <dbReference type="PROSITE" id="PS52029"/>
    </source>
</evidence>
<dbReference type="EMBL" id="MRCA01000009">
    <property type="protein sequence ID" value="OKH12843.1"/>
    <property type="molecule type" value="Genomic_DNA"/>
</dbReference>
<evidence type="ECO:0000256" key="1">
    <source>
        <dbReference type="ARBA" id="ARBA00004752"/>
    </source>
</evidence>
<dbReference type="PANTHER" id="PTHR30582">
    <property type="entry name" value="L,D-TRANSPEPTIDASE"/>
    <property type="match status" value="1"/>
</dbReference>
<comment type="caution">
    <text evidence="11">The sequence shown here is derived from an EMBL/GenBank/DDBJ whole genome shotgun (WGS) entry which is preliminary data.</text>
</comment>
<evidence type="ECO:0000256" key="4">
    <source>
        <dbReference type="ARBA" id="ARBA00022679"/>
    </source>
</evidence>
<dbReference type="UniPathway" id="UPA00219"/>
<dbReference type="InterPro" id="IPR038063">
    <property type="entry name" value="Transpep_catalytic_dom"/>
</dbReference>
<keyword evidence="3" id="KW-0328">Glycosyltransferase</keyword>
<keyword evidence="6 9" id="KW-0133">Cell shape</keyword>
<evidence type="ECO:0000256" key="5">
    <source>
        <dbReference type="ARBA" id="ARBA00022801"/>
    </source>
</evidence>
<dbReference type="AlphaFoldDB" id="A0A1U7GWZ3"/>
<evidence type="ECO:0000256" key="8">
    <source>
        <dbReference type="ARBA" id="ARBA00023316"/>
    </source>
</evidence>
<proteinExistence type="inferred from homology"/>
<keyword evidence="7 9" id="KW-0573">Peptidoglycan synthesis</keyword>
<dbReference type="OrthoDB" id="9787225at2"/>
<evidence type="ECO:0000256" key="3">
    <source>
        <dbReference type="ARBA" id="ARBA00022676"/>
    </source>
</evidence>
<keyword evidence="4" id="KW-0808">Transferase</keyword>
<evidence type="ECO:0000256" key="2">
    <source>
        <dbReference type="ARBA" id="ARBA00005992"/>
    </source>
</evidence>
<organism evidence="11 12">
    <name type="scientific">Fischerella major NIES-592</name>
    <dbReference type="NCBI Taxonomy" id="210994"/>
    <lineage>
        <taxon>Bacteria</taxon>
        <taxon>Bacillati</taxon>
        <taxon>Cyanobacteriota</taxon>
        <taxon>Cyanophyceae</taxon>
        <taxon>Nostocales</taxon>
        <taxon>Hapalosiphonaceae</taxon>
        <taxon>Fischerella</taxon>
    </lineage>
</organism>
<dbReference type="InterPro" id="IPR005490">
    <property type="entry name" value="LD_TPept_cat_dom"/>
</dbReference>
<dbReference type="GO" id="GO:0005576">
    <property type="term" value="C:extracellular region"/>
    <property type="evidence" value="ECO:0007669"/>
    <property type="project" value="TreeGrafter"/>
</dbReference>
<accession>A0A1U7GWZ3</accession>
<dbReference type="SUPFAM" id="SSF141523">
    <property type="entry name" value="L,D-transpeptidase catalytic domain-like"/>
    <property type="match status" value="1"/>
</dbReference>
<evidence type="ECO:0000256" key="6">
    <source>
        <dbReference type="ARBA" id="ARBA00022960"/>
    </source>
</evidence>
<feature type="active site" description="Nucleophile" evidence="9">
    <location>
        <position position="157"/>
    </location>
</feature>
<gene>
    <name evidence="11" type="ORF">NIES592_16620</name>
</gene>
<keyword evidence="12" id="KW-1185">Reference proteome</keyword>
<dbReference type="GO" id="GO:0071555">
    <property type="term" value="P:cell wall organization"/>
    <property type="evidence" value="ECO:0007669"/>
    <property type="project" value="UniProtKB-UniRule"/>
</dbReference>
<dbReference type="GO" id="GO:0071972">
    <property type="term" value="F:peptidoglycan L,D-transpeptidase activity"/>
    <property type="evidence" value="ECO:0007669"/>
    <property type="project" value="TreeGrafter"/>
</dbReference>
<dbReference type="GO" id="GO:0018104">
    <property type="term" value="P:peptidoglycan-protein cross-linking"/>
    <property type="evidence" value="ECO:0007669"/>
    <property type="project" value="TreeGrafter"/>
</dbReference>
<dbReference type="Gene3D" id="2.40.440.10">
    <property type="entry name" value="L,D-transpeptidase catalytic domain-like"/>
    <property type="match status" value="1"/>
</dbReference>
<feature type="domain" description="L,D-TPase catalytic" evidence="10">
    <location>
        <begin position="55"/>
        <end position="181"/>
    </location>
</feature>
<sequence length="182" mass="19846">MSKKNNISLRSTLASVVVIASASTLISILTEAQSISTPYSQNEGKSTVNSINQPISLKIVLSQRQVILYRGKTKIKSYPIAVGRSGWETPIGNFQVLNMITNPTWLHPFTGESIPGGSPKNPLGRYWIGFWTNGTNWIGFHGTPNPESVGKAASHGCIRMYNNDVQELFEQVSVGTPVTVVQ</sequence>
<keyword evidence="5" id="KW-0378">Hydrolase</keyword>
<dbReference type="GO" id="GO:0008360">
    <property type="term" value="P:regulation of cell shape"/>
    <property type="evidence" value="ECO:0007669"/>
    <property type="project" value="UniProtKB-UniRule"/>
</dbReference>
<dbReference type="InterPro" id="IPR050979">
    <property type="entry name" value="LD-transpeptidase"/>
</dbReference>
<dbReference type="CDD" id="cd16913">
    <property type="entry name" value="YkuD_like"/>
    <property type="match status" value="1"/>
</dbReference>
<reference evidence="11 12" key="1">
    <citation type="submission" date="2016-11" db="EMBL/GenBank/DDBJ databases">
        <title>Draft Genome Sequences of Nine Cyanobacterial Strains from Diverse Habitats.</title>
        <authorList>
            <person name="Zhu T."/>
            <person name="Hou S."/>
            <person name="Lu X."/>
            <person name="Hess W.R."/>
        </authorList>
    </citation>
    <scope>NUCLEOTIDE SEQUENCE [LARGE SCALE GENOMIC DNA]</scope>
    <source>
        <strain evidence="11 12">NIES-592</strain>
    </source>
</reference>
<comment type="similarity">
    <text evidence="2">Belongs to the YkuD family.</text>
</comment>
<dbReference type="GO" id="GO:0016757">
    <property type="term" value="F:glycosyltransferase activity"/>
    <property type="evidence" value="ECO:0007669"/>
    <property type="project" value="UniProtKB-KW"/>
</dbReference>
<dbReference type="PROSITE" id="PS52029">
    <property type="entry name" value="LD_TPASE"/>
    <property type="match status" value="1"/>
</dbReference>
<dbReference type="Pfam" id="PF03734">
    <property type="entry name" value="YkuD"/>
    <property type="match status" value="1"/>
</dbReference>
<comment type="pathway">
    <text evidence="1 9">Cell wall biogenesis; peptidoglycan biosynthesis.</text>
</comment>
<evidence type="ECO:0000313" key="11">
    <source>
        <dbReference type="EMBL" id="OKH12843.1"/>
    </source>
</evidence>
<keyword evidence="8 9" id="KW-0961">Cell wall biogenesis/degradation</keyword>
<name>A0A1U7GWZ3_9CYAN</name>
<protein>
    <recommendedName>
        <fullName evidence="10">L,D-TPase catalytic domain-containing protein</fullName>
    </recommendedName>
</protein>
<evidence type="ECO:0000256" key="9">
    <source>
        <dbReference type="PROSITE-ProRule" id="PRU01373"/>
    </source>
</evidence>
<dbReference type="Proteomes" id="UP000186391">
    <property type="component" value="Unassembled WGS sequence"/>
</dbReference>
<feature type="active site" description="Proton donor/acceptor" evidence="9">
    <location>
        <position position="141"/>
    </location>
</feature>
<evidence type="ECO:0000256" key="7">
    <source>
        <dbReference type="ARBA" id="ARBA00022984"/>
    </source>
</evidence>
<evidence type="ECO:0000313" key="12">
    <source>
        <dbReference type="Proteomes" id="UP000186391"/>
    </source>
</evidence>